<evidence type="ECO:0000256" key="14">
    <source>
        <dbReference type="ARBA" id="ARBA00038036"/>
    </source>
</evidence>
<feature type="binding site" evidence="16">
    <location>
        <position position="129"/>
    </location>
    <ligand>
        <name>K(+)</name>
        <dbReference type="ChEBI" id="CHEBI:29103"/>
    </ligand>
</feature>
<dbReference type="GO" id="GO:0005737">
    <property type="term" value="C:cytoplasm"/>
    <property type="evidence" value="ECO:0007669"/>
    <property type="project" value="UniProtKB-SubCell"/>
</dbReference>
<comment type="caution">
    <text evidence="17">The sequence shown here is derived from an EMBL/GenBank/DDBJ whole genome shotgun (WGS) entry which is preliminary data.</text>
</comment>
<feature type="active site" description="Proton acceptor" evidence="16">
    <location>
        <position position="109"/>
    </location>
</feature>
<comment type="caution">
    <text evidence="16">Lacks conserved residue(s) required for the propagation of feature annotation.</text>
</comment>
<dbReference type="HAMAP" id="MF_01274">
    <property type="entry name" value="Pantothen_kinase_3"/>
    <property type="match status" value="1"/>
</dbReference>
<comment type="cofactor">
    <cofactor evidence="16">
        <name>NH4(+)</name>
        <dbReference type="ChEBI" id="CHEBI:28938"/>
    </cofactor>
    <cofactor evidence="16">
        <name>K(+)</name>
        <dbReference type="ChEBI" id="CHEBI:29103"/>
    </cofactor>
    <text evidence="16">A monovalent cation. Ammonium or potassium.</text>
</comment>
<sequence length="257" mass="27426">MILLIDIGNTNIVLGGMEGDTLCFQARMRSLRGKTADEYAVSLRSVLDVKGVDPREIEGGILSSVVPELSQSLGQAAEELTGRTFLRVGTHLDIGFRLKMDQPDRVGADLLADTVGALALFQPPMVIFDMGTATTMTVIDPNGDYIGGLITPGLRLSMDALTAGTAQLPAISLREPPTRFIGTNTVDCMTSGAIYGSAAMVDGLVDRVESELGRPVTVVATGGLMGAVAPYCRHEIAYREDLMLVGLLALYRRNHKD</sequence>
<evidence type="ECO:0000256" key="12">
    <source>
        <dbReference type="ARBA" id="ARBA00022958"/>
    </source>
</evidence>
<evidence type="ECO:0000256" key="16">
    <source>
        <dbReference type="HAMAP-Rule" id="MF_01274"/>
    </source>
</evidence>
<dbReference type="NCBIfam" id="NF009855">
    <property type="entry name" value="PRK13321.1"/>
    <property type="match status" value="1"/>
</dbReference>
<evidence type="ECO:0000313" key="18">
    <source>
        <dbReference type="Proteomes" id="UP000824192"/>
    </source>
</evidence>
<evidence type="ECO:0000256" key="2">
    <source>
        <dbReference type="ARBA" id="ARBA00001958"/>
    </source>
</evidence>
<dbReference type="GO" id="GO:0015937">
    <property type="term" value="P:coenzyme A biosynthetic process"/>
    <property type="evidence" value="ECO:0007669"/>
    <property type="project" value="UniProtKB-UniRule"/>
</dbReference>
<dbReference type="SUPFAM" id="SSF53067">
    <property type="entry name" value="Actin-like ATPase domain"/>
    <property type="match status" value="2"/>
</dbReference>
<evidence type="ECO:0000256" key="9">
    <source>
        <dbReference type="ARBA" id="ARBA00022741"/>
    </source>
</evidence>
<evidence type="ECO:0000256" key="7">
    <source>
        <dbReference type="ARBA" id="ARBA00022490"/>
    </source>
</evidence>
<proteinExistence type="inferred from homology"/>
<comment type="similarity">
    <text evidence="14 16">Belongs to the type III pantothenate kinase family.</text>
</comment>
<keyword evidence="10 16" id="KW-0418">Kinase</keyword>
<dbReference type="GO" id="GO:0004594">
    <property type="term" value="F:pantothenate kinase activity"/>
    <property type="evidence" value="ECO:0007669"/>
    <property type="project" value="UniProtKB-UniRule"/>
</dbReference>
<comment type="function">
    <text evidence="16">Catalyzes the phosphorylation of pantothenate (Pan), the first step in CoA biosynthesis.</text>
</comment>
<evidence type="ECO:0000256" key="5">
    <source>
        <dbReference type="ARBA" id="ARBA00011738"/>
    </source>
</evidence>
<comment type="cofactor">
    <cofactor evidence="2">
        <name>K(+)</name>
        <dbReference type="ChEBI" id="CHEBI:29103"/>
    </cofactor>
</comment>
<keyword evidence="11 16" id="KW-0067">ATP-binding</keyword>
<dbReference type="PANTHER" id="PTHR34265:SF1">
    <property type="entry name" value="TYPE III PANTOTHENATE KINASE"/>
    <property type="match status" value="1"/>
</dbReference>
<dbReference type="Pfam" id="PF03309">
    <property type="entry name" value="Pan_kinase"/>
    <property type="match status" value="1"/>
</dbReference>
<feature type="binding site" evidence="16">
    <location>
        <position position="185"/>
    </location>
    <ligand>
        <name>substrate</name>
    </ligand>
</feature>
<feature type="binding site" evidence="16">
    <location>
        <position position="132"/>
    </location>
    <ligand>
        <name>ATP</name>
        <dbReference type="ChEBI" id="CHEBI:30616"/>
    </ligand>
</feature>
<dbReference type="InterPro" id="IPR043129">
    <property type="entry name" value="ATPase_NBD"/>
</dbReference>
<dbReference type="GO" id="GO:0005524">
    <property type="term" value="F:ATP binding"/>
    <property type="evidence" value="ECO:0007669"/>
    <property type="project" value="UniProtKB-UniRule"/>
</dbReference>
<dbReference type="EMBL" id="DXGA01000196">
    <property type="protein sequence ID" value="HIW94676.1"/>
    <property type="molecule type" value="Genomic_DNA"/>
</dbReference>
<dbReference type="Proteomes" id="UP000824192">
    <property type="component" value="Unassembled WGS sequence"/>
</dbReference>
<evidence type="ECO:0000256" key="11">
    <source>
        <dbReference type="ARBA" id="ARBA00022840"/>
    </source>
</evidence>
<gene>
    <name evidence="16" type="primary">coaX</name>
    <name evidence="17" type="ORF">H9868_09095</name>
</gene>
<comment type="pathway">
    <text evidence="4 16">Cofactor biosynthesis; coenzyme A biosynthesis; CoA from (R)-pantothenate: step 1/5.</text>
</comment>
<dbReference type="InterPro" id="IPR004619">
    <property type="entry name" value="Type_III_PanK"/>
</dbReference>
<keyword evidence="12 16" id="KW-0630">Potassium</keyword>
<dbReference type="GO" id="GO:0046872">
    <property type="term" value="F:metal ion binding"/>
    <property type="evidence" value="ECO:0007669"/>
    <property type="project" value="UniProtKB-KW"/>
</dbReference>
<reference evidence="17" key="2">
    <citation type="submission" date="2021-04" db="EMBL/GenBank/DDBJ databases">
        <authorList>
            <person name="Gilroy R."/>
        </authorList>
    </citation>
    <scope>NUCLEOTIDE SEQUENCE</scope>
    <source>
        <strain evidence="17">ChiGjej6B6-1540</strain>
    </source>
</reference>
<dbReference type="NCBIfam" id="TIGR00671">
    <property type="entry name" value="baf"/>
    <property type="match status" value="1"/>
</dbReference>
<organism evidence="17 18">
    <name type="scientific">Candidatus Flavonifractor merdipullorum</name>
    <dbReference type="NCBI Taxonomy" id="2838590"/>
    <lineage>
        <taxon>Bacteria</taxon>
        <taxon>Bacillati</taxon>
        <taxon>Bacillota</taxon>
        <taxon>Clostridia</taxon>
        <taxon>Eubacteriales</taxon>
        <taxon>Oscillospiraceae</taxon>
        <taxon>Flavonifractor</taxon>
    </lineage>
</organism>
<evidence type="ECO:0000256" key="4">
    <source>
        <dbReference type="ARBA" id="ARBA00005225"/>
    </source>
</evidence>
<evidence type="ECO:0000256" key="1">
    <source>
        <dbReference type="ARBA" id="ARBA00001206"/>
    </source>
</evidence>
<accession>A0A9D1RXR6</accession>
<keyword evidence="16" id="KW-0479">Metal-binding</keyword>
<keyword evidence="8 16" id="KW-0808">Transferase</keyword>
<protein>
    <recommendedName>
        <fullName evidence="15 16">Type III pantothenate kinase</fullName>
        <ecNumber evidence="6 16">2.7.1.33</ecNumber>
    </recommendedName>
    <alternativeName>
        <fullName evidence="16">PanK-III</fullName>
    </alternativeName>
    <alternativeName>
        <fullName evidence="16">Pantothenic acid kinase</fullName>
    </alternativeName>
</protein>
<keyword evidence="9 16" id="KW-0547">Nucleotide-binding</keyword>
<evidence type="ECO:0000313" key="17">
    <source>
        <dbReference type="EMBL" id="HIW94676.1"/>
    </source>
</evidence>
<comment type="subunit">
    <text evidence="5 16">Homodimer.</text>
</comment>
<evidence type="ECO:0000256" key="6">
    <source>
        <dbReference type="ARBA" id="ARBA00012102"/>
    </source>
</evidence>
<dbReference type="EC" id="2.7.1.33" evidence="6 16"/>
<keyword evidence="13 16" id="KW-0173">Coenzyme A biosynthesis</keyword>
<evidence type="ECO:0000256" key="15">
    <source>
        <dbReference type="ARBA" id="ARBA00040883"/>
    </source>
</evidence>
<dbReference type="AlphaFoldDB" id="A0A9D1RXR6"/>
<reference evidence="17" key="1">
    <citation type="journal article" date="2021" name="PeerJ">
        <title>Extensive microbial diversity within the chicken gut microbiome revealed by metagenomics and culture.</title>
        <authorList>
            <person name="Gilroy R."/>
            <person name="Ravi A."/>
            <person name="Getino M."/>
            <person name="Pursley I."/>
            <person name="Horton D.L."/>
            <person name="Alikhan N.F."/>
            <person name="Baker D."/>
            <person name="Gharbi K."/>
            <person name="Hall N."/>
            <person name="Watson M."/>
            <person name="Adriaenssens E.M."/>
            <person name="Foster-Nyarko E."/>
            <person name="Jarju S."/>
            <person name="Secka A."/>
            <person name="Antonio M."/>
            <person name="Oren A."/>
            <person name="Chaudhuri R.R."/>
            <person name="La Ragione R."/>
            <person name="Hildebrand F."/>
            <person name="Pallen M.J."/>
        </authorList>
    </citation>
    <scope>NUCLEOTIDE SEQUENCE</scope>
    <source>
        <strain evidence="17">ChiGjej6B6-1540</strain>
    </source>
</reference>
<evidence type="ECO:0000256" key="13">
    <source>
        <dbReference type="ARBA" id="ARBA00022993"/>
    </source>
</evidence>
<comment type="subcellular location">
    <subcellularLocation>
        <location evidence="3 16">Cytoplasm</location>
    </subcellularLocation>
</comment>
<comment type="catalytic activity">
    <reaction evidence="1 16">
        <text>(R)-pantothenate + ATP = (R)-4'-phosphopantothenate + ADP + H(+)</text>
        <dbReference type="Rhea" id="RHEA:16373"/>
        <dbReference type="ChEBI" id="CHEBI:10986"/>
        <dbReference type="ChEBI" id="CHEBI:15378"/>
        <dbReference type="ChEBI" id="CHEBI:29032"/>
        <dbReference type="ChEBI" id="CHEBI:30616"/>
        <dbReference type="ChEBI" id="CHEBI:456216"/>
        <dbReference type="EC" id="2.7.1.33"/>
    </reaction>
</comment>
<feature type="binding site" evidence="16">
    <location>
        <begin position="6"/>
        <end position="13"/>
    </location>
    <ligand>
        <name>ATP</name>
        <dbReference type="ChEBI" id="CHEBI:30616"/>
    </ligand>
</feature>
<evidence type="ECO:0000256" key="10">
    <source>
        <dbReference type="ARBA" id="ARBA00022777"/>
    </source>
</evidence>
<feature type="binding site" evidence="16">
    <location>
        <begin position="107"/>
        <end position="110"/>
    </location>
    <ligand>
        <name>substrate</name>
    </ligand>
</feature>
<evidence type="ECO:0000256" key="3">
    <source>
        <dbReference type="ARBA" id="ARBA00004496"/>
    </source>
</evidence>
<dbReference type="PANTHER" id="PTHR34265">
    <property type="entry name" value="TYPE III PANTOTHENATE KINASE"/>
    <property type="match status" value="1"/>
</dbReference>
<dbReference type="Gene3D" id="3.30.420.40">
    <property type="match status" value="2"/>
</dbReference>
<dbReference type="CDD" id="cd24015">
    <property type="entry name" value="ASKHA_NBD_PanK-III"/>
    <property type="match status" value="1"/>
</dbReference>
<name>A0A9D1RXR6_9FIRM</name>
<evidence type="ECO:0000256" key="8">
    <source>
        <dbReference type="ARBA" id="ARBA00022679"/>
    </source>
</evidence>
<keyword evidence="7 16" id="KW-0963">Cytoplasm</keyword>